<dbReference type="CDD" id="cd06464">
    <property type="entry name" value="ACD_sHsps-like"/>
    <property type="match status" value="1"/>
</dbReference>
<dbReference type="InterPro" id="IPR008978">
    <property type="entry name" value="HSP20-like_chaperone"/>
</dbReference>
<dbReference type="EMBL" id="JBDJNQ010000001">
    <property type="protein sequence ID" value="MEN5376462.1"/>
    <property type="molecule type" value="Genomic_DNA"/>
</dbReference>
<dbReference type="RefSeq" id="WP_346580697.1">
    <property type="nucleotide sequence ID" value="NZ_JBDJNQ010000001.1"/>
</dbReference>
<dbReference type="PANTHER" id="PTHR11527">
    <property type="entry name" value="HEAT-SHOCK PROTEIN 20 FAMILY MEMBER"/>
    <property type="match status" value="1"/>
</dbReference>
<accession>A0ABV0BSU6</accession>
<dbReference type="SUPFAM" id="SSF49764">
    <property type="entry name" value="HSP20-like chaperones"/>
    <property type="match status" value="1"/>
</dbReference>
<gene>
    <name evidence="4" type="ORF">ABE541_04225</name>
</gene>
<evidence type="ECO:0000313" key="5">
    <source>
        <dbReference type="Proteomes" id="UP001409291"/>
    </source>
</evidence>
<proteinExistence type="inferred from homology"/>
<comment type="similarity">
    <text evidence="1 2">Belongs to the small heat shock protein (HSP20) family.</text>
</comment>
<dbReference type="Pfam" id="PF00011">
    <property type="entry name" value="HSP20"/>
    <property type="match status" value="1"/>
</dbReference>
<dbReference type="Proteomes" id="UP001409291">
    <property type="component" value="Unassembled WGS sequence"/>
</dbReference>
<evidence type="ECO:0000313" key="4">
    <source>
        <dbReference type="EMBL" id="MEN5376462.1"/>
    </source>
</evidence>
<name>A0ABV0BSU6_9SPHI</name>
<comment type="caution">
    <text evidence="4">The sequence shown here is derived from an EMBL/GenBank/DDBJ whole genome shotgun (WGS) entry which is preliminary data.</text>
</comment>
<dbReference type="InterPro" id="IPR002068">
    <property type="entry name" value="A-crystallin/Hsp20_dom"/>
</dbReference>
<reference evidence="4 5" key="1">
    <citation type="submission" date="2024-04" db="EMBL/GenBank/DDBJ databases">
        <title>WGS of bacteria from Torrens River.</title>
        <authorList>
            <person name="Wyrsch E.R."/>
            <person name="Drigo B."/>
        </authorList>
    </citation>
    <scope>NUCLEOTIDE SEQUENCE [LARGE SCALE GENOMIC DNA]</scope>
    <source>
        <strain evidence="4 5">TWI391</strain>
    </source>
</reference>
<evidence type="ECO:0000259" key="3">
    <source>
        <dbReference type="PROSITE" id="PS01031"/>
    </source>
</evidence>
<organism evidence="4 5">
    <name type="scientific">Sphingobacterium kitahiroshimense</name>
    <dbReference type="NCBI Taxonomy" id="470446"/>
    <lineage>
        <taxon>Bacteria</taxon>
        <taxon>Pseudomonadati</taxon>
        <taxon>Bacteroidota</taxon>
        <taxon>Sphingobacteriia</taxon>
        <taxon>Sphingobacteriales</taxon>
        <taxon>Sphingobacteriaceae</taxon>
        <taxon>Sphingobacterium</taxon>
    </lineage>
</organism>
<dbReference type="Gene3D" id="2.60.40.790">
    <property type="match status" value="1"/>
</dbReference>
<evidence type="ECO:0000256" key="2">
    <source>
        <dbReference type="RuleBase" id="RU003616"/>
    </source>
</evidence>
<dbReference type="InterPro" id="IPR031107">
    <property type="entry name" value="Small_HSP"/>
</dbReference>
<sequence>MFNRNNNTADCFAKYSNLKNQFEQQFGKFRNEFSRDIRPLVNIEENSTFFTLQLYAAGLKKEQFKIEIKDKILTISYEAPVQDQSEEQYMYREFIPQSFRRSFQLNEQVSKVNLTASYEEGVLTVILPKDSTSYRPAQHVKVG</sequence>
<protein>
    <submittedName>
        <fullName evidence="4">Hsp20/alpha crystallin family protein</fullName>
    </submittedName>
</protein>
<feature type="domain" description="SHSP" evidence="3">
    <location>
        <begin position="32"/>
        <end position="143"/>
    </location>
</feature>
<keyword evidence="5" id="KW-1185">Reference proteome</keyword>
<evidence type="ECO:0000256" key="1">
    <source>
        <dbReference type="PROSITE-ProRule" id="PRU00285"/>
    </source>
</evidence>
<dbReference type="PROSITE" id="PS01031">
    <property type="entry name" value="SHSP"/>
    <property type="match status" value="1"/>
</dbReference>